<proteinExistence type="predicted"/>
<dbReference type="InterPro" id="IPR017871">
    <property type="entry name" value="ABC_transporter-like_CS"/>
</dbReference>
<dbReference type="RefSeq" id="WP_209366148.1">
    <property type="nucleotide sequence ID" value="NZ_CP046956.1"/>
</dbReference>
<evidence type="ECO:0000313" key="10">
    <source>
        <dbReference type="EMBL" id="QTN01028.1"/>
    </source>
</evidence>
<dbReference type="CDD" id="cd18548">
    <property type="entry name" value="ABC_6TM_Tm287_like"/>
    <property type="match status" value="1"/>
</dbReference>
<evidence type="ECO:0000313" key="11">
    <source>
        <dbReference type="Proteomes" id="UP000665043"/>
    </source>
</evidence>
<evidence type="ECO:0000256" key="1">
    <source>
        <dbReference type="ARBA" id="ARBA00004651"/>
    </source>
</evidence>
<keyword evidence="2 7" id="KW-0812">Transmembrane</keyword>
<keyword evidence="11" id="KW-1185">Reference proteome</keyword>
<dbReference type="PROSITE" id="PS50929">
    <property type="entry name" value="ABC_TM1F"/>
    <property type="match status" value="1"/>
</dbReference>
<dbReference type="EMBL" id="CP046956">
    <property type="protein sequence ID" value="QTN01028.1"/>
    <property type="molecule type" value="Genomic_DNA"/>
</dbReference>
<dbReference type="Gene3D" id="1.20.1560.10">
    <property type="entry name" value="ABC transporter type 1, transmembrane domain"/>
    <property type="match status" value="1"/>
</dbReference>
<keyword evidence="3" id="KW-0547">Nucleotide-binding</keyword>
<evidence type="ECO:0000256" key="3">
    <source>
        <dbReference type="ARBA" id="ARBA00022741"/>
    </source>
</evidence>
<organism evidence="10 11">
    <name type="scientific">Sediminibacillus dalangtanensis</name>
    <dbReference type="NCBI Taxonomy" id="2729421"/>
    <lineage>
        <taxon>Bacteria</taxon>
        <taxon>Bacillati</taxon>
        <taxon>Bacillota</taxon>
        <taxon>Bacilli</taxon>
        <taxon>Bacillales</taxon>
        <taxon>Bacillaceae</taxon>
        <taxon>Sediminibacillus</taxon>
    </lineage>
</organism>
<evidence type="ECO:0000256" key="6">
    <source>
        <dbReference type="ARBA" id="ARBA00023136"/>
    </source>
</evidence>
<keyword evidence="6 7" id="KW-0472">Membrane</keyword>
<evidence type="ECO:0000256" key="4">
    <source>
        <dbReference type="ARBA" id="ARBA00022840"/>
    </source>
</evidence>
<dbReference type="Gene3D" id="3.40.50.300">
    <property type="entry name" value="P-loop containing nucleotide triphosphate hydrolases"/>
    <property type="match status" value="1"/>
</dbReference>
<dbReference type="PANTHER" id="PTHR43394">
    <property type="entry name" value="ATP-DEPENDENT PERMEASE MDL1, MITOCHONDRIAL"/>
    <property type="match status" value="1"/>
</dbReference>
<dbReference type="PROSITE" id="PS50893">
    <property type="entry name" value="ABC_TRANSPORTER_2"/>
    <property type="match status" value="1"/>
</dbReference>
<dbReference type="Pfam" id="PF00005">
    <property type="entry name" value="ABC_tran"/>
    <property type="match status" value="1"/>
</dbReference>
<dbReference type="SUPFAM" id="SSF52540">
    <property type="entry name" value="P-loop containing nucleoside triphosphate hydrolases"/>
    <property type="match status" value="1"/>
</dbReference>
<dbReference type="InterPro" id="IPR036640">
    <property type="entry name" value="ABC1_TM_sf"/>
</dbReference>
<feature type="domain" description="ABC transporter" evidence="8">
    <location>
        <begin position="332"/>
        <end position="565"/>
    </location>
</feature>
<dbReference type="SUPFAM" id="SSF90123">
    <property type="entry name" value="ABC transporter transmembrane region"/>
    <property type="match status" value="1"/>
</dbReference>
<dbReference type="Proteomes" id="UP000665043">
    <property type="component" value="Chromosome"/>
</dbReference>
<keyword evidence="5 7" id="KW-1133">Transmembrane helix</keyword>
<dbReference type="Pfam" id="PF00664">
    <property type="entry name" value="ABC_membrane"/>
    <property type="match status" value="1"/>
</dbReference>
<gene>
    <name evidence="10" type="ORF">ERJ70_18080</name>
</gene>
<feature type="transmembrane region" description="Helical" evidence="7">
    <location>
        <begin position="52"/>
        <end position="72"/>
    </location>
</feature>
<feature type="transmembrane region" description="Helical" evidence="7">
    <location>
        <begin position="278"/>
        <end position="296"/>
    </location>
</feature>
<dbReference type="PROSITE" id="PS00211">
    <property type="entry name" value="ABC_TRANSPORTER_1"/>
    <property type="match status" value="1"/>
</dbReference>
<evidence type="ECO:0000259" key="8">
    <source>
        <dbReference type="PROSITE" id="PS50893"/>
    </source>
</evidence>
<accession>A0ABX7VVN2</accession>
<keyword evidence="4 10" id="KW-0067">ATP-binding</keyword>
<name>A0ABX7VVN2_9BACI</name>
<feature type="transmembrane region" description="Helical" evidence="7">
    <location>
        <begin position="157"/>
        <end position="175"/>
    </location>
</feature>
<dbReference type="InterPro" id="IPR039421">
    <property type="entry name" value="Type_1_exporter"/>
</dbReference>
<evidence type="ECO:0000256" key="5">
    <source>
        <dbReference type="ARBA" id="ARBA00022989"/>
    </source>
</evidence>
<evidence type="ECO:0000256" key="7">
    <source>
        <dbReference type="SAM" id="Phobius"/>
    </source>
</evidence>
<dbReference type="InterPro" id="IPR027417">
    <property type="entry name" value="P-loop_NTPase"/>
</dbReference>
<dbReference type="PANTHER" id="PTHR43394:SF1">
    <property type="entry name" value="ATP-BINDING CASSETTE SUB-FAMILY B MEMBER 10, MITOCHONDRIAL"/>
    <property type="match status" value="1"/>
</dbReference>
<feature type="domain" description="ABC transmembrane type-1" evidence="9">
    <location>
        <begin position="17"/>
        <end position="298"/>
    </location>
</feature>
<dbReference type="InterPro" id="IPR003593">
    <property type="entry name" value="AAA+_ATPase"/>
</dbReference>
<dbReference type="InterPro" id="IPR011527">
    <property type="entry name" value="ABC1_TM_dom"/>
</dbReference>
<protein>
    <submittedName>
        <fullName evidence="10">ATP-binding cassette domain-containing protein</fullName>
    </submittedName>
</protein>
<sequence>MKEIITYVAKYKTAAGFALFLMAFELVVELIQPVIMASIIDKGVVQRDIGSIGFWGAVLLGISILAFASGILNSFFASKVSQGTAYDLRRDVYERIQRFSVMQIQRFAASSLITRLTTDVTQIQSLIFMAMRIMLRAPLFIIGGVIMAFTINVQLALILAAFVPFLLLVMLFLMTKGVKLFGSVQAKIDRLNSIIQENLLGIRLVKAFLRSSFETNRFRKVNHSLMETNQRALQLMEAVMPVVMLGMNAGIIAILWIGSNQLEIGDAQPGEVVAILNYATRILGSFGVFSFLLMNFSRGKASAARITEVLLEHPEEQLDKSDQREQRLSGQITFENVSFCYPEAKQPALQGVSFSADAGEMVGVIGETGSGKSTLAQLIPSLFPVTRGGIFLDEKPIESFESQQLRRQIGMVPQQAHLFSGTIRENLLWGNEEASEKEVIQAAEDASIHDYIKSLPRGYDTVIGQRGINLSGGQKQRLSLARALIREPKILILDDSTSALDANTEAQVLQALRRRSCTVFVIASKISSVKNAEKILLLKHGELEASGPHRQLIEQNAYYRMIYQSQSEVEVFEHARNES</sequence>
<reference evidence="10 11" key="1">
    <citation type="submission" date="2019-12" db="EMBL/GenBank/DDBJ databases">
        <title>The whole genome sequencing of a strain isolated from a Mars analog, Dalangtan Playa.</title>
        <authorList>
            <person name="Huang T."/>
        </authorList>
    </citation>
    <scope>NUCLEOTIDE SEQUENCE [LARGE SCALE GENOMIC DNA]</scope>
    <source>
        <strain evidence="10 11">DP4-553-S</strain>
    </source>
</reference>
<feature type="transmembrane region" description="Helical" evidence="7">
    <location>
        <begin position="238"/>
        <end position="258"/>
    </location>
</feature>
<dbReference type="SMART" id="SM00382">
    <property type="entry name" value="AAA"/>
    <property type="match status" value="1"/>
</dbReference>
<comment type="subcellular location">
    <subcellularLocation>
        <location evidence="1">Cell membrane</location>
        <topology evidence="1">Multi-pass membrane protein</topology>
    </subcellularLocation>
</comment>
<dbReference type="InterPro" id="IPR003439">
    <property type="entry name" value="ABC_transporter-like_ATP-bd"/>
</dbReference>
<feature type="transmembrane region" description="Helical" evidence="7">
    <location>
        <begin position="12"/>
        <end position="40"/>
    </location>
</feature>
<feature type="transmembrane region" description="Helical" evidence="7">
    <location>
        <begin position="133"/>
        <end position="151"/>
    </location>
</feature>
<dbReference type="GO" id="GO:0005524">
    <property type="term" value="F:ATP binding"/>
    <property type="evidence" value="ECO:0007669"/>
    <property type="project" value="UniProtKB-KW"/>
</dbReference>
<evidence type="ECO:0000259" key="9">
    <source>
        <dbReference type="PROSITE" id="PS50929"/>
    </source>
</evidence>
<evidence type="ECO:0000256" key="2">
    <source>
        <dbReference type="ARBA" id="ARBA00022692"/>
    </source>
</evidence>